<comment type="cofactor">
    <cofactor evidence="2">
        <name>Ca(2+)</name>
        <dbReference type="ChEBI" id="CHEBI:29108"/>
    </cofactor>
</comment>
<proteinExistence type="inferred from homology"/>
<dbReference type="Proteomes" id="UP000770717">
    <property type="component" value="Unassembled WGS sequence"/>
</dbReference>
<dbReference type="Pfam" id="PF03803">
    <property type="entry name" value="Scramblase"/>
    <property type="match status" value="1"/>
</dbReference>
<comment type="function">
    <text evidence="2">May mediate accelerated ATP-independent bidirectional transbilayer migration of phospholipids upon binding calcium ions that results in a loss of phospholipid asymmetry in the plasma membrane.</text>
</comment>
<name>A0A8J6EIB9_ELECQ</name>
<keyword evidence="2" id="KW-0106">Calcium</keyword>
<accession>A0A8J6EIB9</accession>
<keyword evidence="2" id="KW-0449">Lipoprotein</keyword>
<dbReference type="GO" id="GO:0017128">
    <property type="term" value="F:phospholipid scramblase activity"/>
    <property type="evidence" value="ECO:0007669"/>
    <property type="project" value="InterPro"/>
</dbReference>
<organism evidence="4 5">
    <name type="scientific">Eleutherodactylus coqui</name>
    <name type="common">Puerto Rican coqui</name>
    <dbReference type="NCBI Taxonomy" id="57060"/>
    <lineage>
        <taxon>Eukaryota</taxon>
        <taxon>Metazoa</taxon>
        <taxon>Chordata</taxon>
        <taxon>Craniata</taxon>
        <taxon>Vertebrata</taxon>
        <taxon>Euteleostomi</taxon>
        <taxon>Amphibia</taxon>
        <taxon>Batrachia</taxon>
        <taxon>Anura</taxon>
        <taxon>Neobatrachia</taxon>
        <taxon>Hyloidea</taxon>
        <taxon>Eleutherodactylidae</taxon>
        <taxon>Eleutherodactylinae</taxon>
        <taxon>Eleutherodactylus</taxon>
        <taxon>Eleutherodactylus</taxon>
    </lineage>
</organism>
<dbReference type="AlphaFoldDB" id="A0A8J6EIB9"/>
<sequence>MSYTDTTSSQSKAPEDEPPSYNLIAPYAPPDTSAPSAPPDCQIDSALLKGVPPGLEHLLQVNQLTVKEKFSVSQGWSFSFEVLNHVGQRLFKADQSVVCCGPIYDVTIKDNSDNEVLHLLENCSCTCSRETAVLCPPGSPIGFVRLHWNNLVTHLSVMDSSRELTLLILGPSFQTSVFGNSTFEVKSRDEQHVVGMIKTENDQLLVTFPLDLEVTVKAMLLGASLYLNNLIKTKRRNLERNARHN</sequence>
<dbReference type="PANTHER" id="PTHR23248:SF69">
    <property type="entry name" value="PHOSPHOLIPID SCRAMBLASE"/>
    <property type="match status" value="1"/>
</dbReference>
<dbReference type="PANTHER" id="PTHR23248">
    <property type="entry name" value="PHOSPHOLIPID SCRAMBLASE-RELATED"/>
    <property type="match status" value="1"/>
</dbReference>
<evidence type="ECO:0000313" key="5">
    <source>
        <dbReference type="Proteomes" id="UP000770717"/>
    </source>
</evidence>
<feature type="region of interest" description="Disordered" evidence="3">
    <location>
        <begin position="1"/>
        <end position="39"/>
    </location>
</feature>
<dbReference type="InterPro" id="IPR005552">
    <property type="entry name" value="Scramblase"/>
</dbReference>
<comment type="similarity">
    <text evidence="1 2">Belongs to the phospholipid scramblase family.</text>
</comment>
<dbReference type="EMBL" id="WNTK01000436">
    <property type="protein sequence ID" value="KAG9469749.1"/>
    <property type="molecule type" value="Genomic_DNA"/>
</dbReference>
<protein>
    <recommendedName>
        <fullName evidence="2">Phospholipid scramblase</fullName>
    </recommendedName>
</protein>
<reference evidence="4" key="1">
    <citation type="thesis" date="2020" institute="ProQuest LLC" country="789 East Eisenhower Parkway, Ann Arbor, MI, USA">
        <title>Comparative Genomics and Chromosome Evolution.</title>
        <authorList>
            <person name="Mudd A.B."/>
        </authorList>
    </citation>
    <scope>NUCLEOTIDE SEQUENCE</scope>
    <source>
        <strain evidence="4">HN-11 Male</strain>
        <tissue evidence="4">Kidney and liver</tissue>
    </source>
</reference>
<feature type="compositionally biased region" description="Polar residues" evidence="3">
    <location>
        <begin position="1"/>
        <end position="12"/>
    </location>
</feature>
<evidence type="ECO:0000256" key="3">
    <source>
        <dbReference type="SAM" id="MobiDB-lite"/>
    </source>
</evidence>
<evidence type="ECO:0000256" key="1">
    <source>
        <dbReference type="ARBA" id="ARBA00005350"/>
    </source>
</evidence>
<evidence type="ECO:0000256" key="2">
    <source>
        <dbReference type="RuleBase" id="RU363116"/>
    </source>
</evidence>
<keyword evidence="2" id="KW-0564">Palmitate</keyword>
<keyword evidence="5" id="KW-1185">Reference proteome</keyword>
<dbReference type="GO" id="GO:0005886">
    <property type="term" value="C:plasma membrane"/>
    <property type="evidence" value="ECO:0007669"/>
    <property type="project" value="TreeGrafter"/>
</dbReference>
<gene>
    <name evidence="4" type="ORF">GDO78_019748</name>
</gene>
<dbReference type="OrthoDB" id="191150at2759"/>
<comment type="caution">
    <text evidence="4">The sequence shown here is derived from an EMBL/GenBank/DDBJ whole genome shotgun (WGS) entry which is preliminary data.</text>
</comment>
<evidence type="ECO:0000313" key="4">
    <source>
        <dbReference type="EMBL" id="KAG9469749.1"/>
    </source>
</evidence>